<keyword evidence="4" id="KW-1185">Reference proteome</keyword>
<dbReference type="EMBL" id="CM000880">
    <property type="protein sequence ID" value="PNT77605.1"/>
    <property type="molecule type" value="Genomic_DNA"/>
</dbReference>
<reference evidence="2 3" key="1">
    <citation type="journal article" date="2010" name="Nature">
        <title>Genome sequencing and analysis of the model grass Brachypodium distachyon.</title>
        <authorList>
            <consortium name="International Brachypodium Initiative"/>
        </authorList>
    </citation>
    <scope>NUCLEOTIDE SEQUENCE [LARGE SCALE GENOMIC DNA]</scope>
    <source>
        <strain evidence="2 3">Bd21</strain>
    </source>
</reference>
<feature type="compositionally biased region" description="Low complexity" evidence="1">
    <location>
        <begin position="45"/>
        <end position="55"/>
    </location>
</feature>
<reference evidence="3" key="3">
    <citation type="submission" date="2018-08" db="UniProtKB">
        <authorList>
            <consortium name="EnsemblPlants"/>
        </authorList>
    </citation>
    <scope>IDENTIFICATION</scope>
    <source>
        <strain evidence="3">cv. Bd21</strain>
    </source>
</reference>
<proteinExistence type="predicted"/>
<reference evidence="2" key="2">
    <citation type="submission" date="2017-06" db="EMBL/GenBank/DDBJ databases">
        <title>WGS assembly of Brachypodium distachyon.</title>
        <authorList>
            <consortium name="The International Brachypodium Initiative"/>
            <person name="Lucas S."/>
            <person name="Harmon-Smith M."/>
            <person name="Lail K."/>
            <person name="Tice H."/>
            <person name="Grimwood J."/>
            <person name="Bruce D."/>
            <person name="Barry K."/>
            <person name="Shu S."/>
            <person name="Lindquist E."/>
            <person name="Wang M."/>
            <person name="Pitluck S."/>
            <person name="Vogel J.P."/>
            <person name="Garvin D.F."/>
            <person name="Mockler T.C."/>
            <person name="Schmutz J."/>
            <person name="Rokhsar D."/>
            <person name="Bevan M.W."/>
        </authorList>
    </citation>
    <scope>NUCLEOTIDE SEQUENCE</scope>
    <source>
        <strain evidence="2">Bd21</strain>
    </source>
</reference>
<feature type="region of interest" description="Disordered" evidence="1">
    <location>
        <begin position="30"/>
        <end position="70"/>
    </location>
</feature>
<name>A0A2K2DTK5_BRADI</name>
<accession>A0A2K2DTK5</accession>
<evidence type="ECO:0000313" key="4">
    <source>
        <dbReference type="Proteomes" id="UP000008810"/>
    </source>
</evidence>
<evidence type="ECO:0000313" key="2">
    <source>
        <dbReference type="EMBL" id="PNT77605.1"/>
    </source>
</evidence>
<dbReference type="AlphaFoldDB" id="A0A2K2DTK5"/>
<sequence>MGLYGERRQQQTKISSVDATKNYKLVLQHTSRHRHLHRSIPIIFSTPPSESPRSPTMRRHPARQSSVSTN</sequence>
<gene>
    <name evidence="2" type="ORF">BRADI_1g65825v3</name>
</gene>
<protein>
    <submittedName>
        <fullName evidence="2 3">Uncharacterized protein</fullName>
    </submittedName>
</protein>
<evidence type="ECO:0000256" key="1">
    <source>
        <dbReference type="SAM" id="MobiDB-lite"/>
    </source>
</evidence>
<dbReference type="Proteomes" id="UP000008810">
    <property type="component" value="Chromosome 1"/>
</dbReference>
<dbReference type="Gramene" id="PNT77605">
    <property type="protein sequence ID" value="PNT77605"/>
    <property type="gene ID" value="BRADI_1g65825v3"/>
</dbReference>
<dbReference type="EnsemblPlants" id="PNT77605">
    <property type="protein sequence ID" value="PNT77605"/>
    <property type="gene ID" value="BRADI_1g65825v3"/>
</dbReference>
<organism evidence="2">
    <name type="scientific">Brachypodium distachyon</name>
    <name type="common">Purple false brome</name>
    <name type="synonym">Trachynia distachya</name>
    <dbReference type="NCBI Taxonomy" id="15368"/>
    <lineage>
        <taxon>Eukaryota</taxon>
        <taxon>Viridiplantae</taxon>
        <taxon>Streptophyta</taxon>
        <taxon>Embryophyta</taxon>
        <taxon>Tracheophyta</taxon>
        <taxon>Spermatophyta</taxon>
        <taxon>Magnoliopsida</taxon>
        <taxon>Liliopsida</taxon>
        <taxon>Poales</taxon>
        <taxon>Poaceae</taxon>
        <taxon>BOP clade</taxon>
        <taxon>Pooideae</taxon>
        <taxon>Stipodae</taxon>
        <taxon>Brachypodieae</taxon>
        <taxon>Brachypodium</taxon>
    </lineage>
</organism>
<evidence type="ECO:0000313" key="3">
    <source>
        <dbReference type="EnsemblPlants" id="PNT77605"/>
    </source>
</evidence>
<dbReference type="InParanoid" id="A0A2K2DTK5"/>